<proteinExistence type="predicted"/>
<gene>
    <name evidence="1" type="ORF">COLSTE_02545</name>
</gene>
<protein>
    <submittedName>
        <fullName evidence="1">Uncharacterized protein</fullName>
    </submittedName>
</protein>
<name>B6GEK0_9ACTN</name>
<evidence type="ECO:0000313" key="1">
    <source>
        <dbReference type="EMBL" id="EEA89292.1"/>
    </source>
</evidence>
<reference evidence="1 2" key="2">
    <citation type="submission" date="2008-10" db="EMBL/GenBank/DDBJ databases">
        <authorList>
            <person name="Fulton L."/>
            <person name="Clifton S."/>
            <person name="Fulton B."/>
            <person name="Xu J."/>
            <person name="Minx P."/>
            <person name="Pepin K.H."/>
            <person name="Johnson M."/>
            <person name="Thiruvilangam P."/>
            <person name="Bhonagiri V."/>
            <person name="Nash W.E."/>
            <person name="Mardis E.R."/>
            <person name="Wilson R.K."/>
        </authorList>
    </citation>
    <scope>NUCLEOTIDE SEQUENCE [LARGE SCALE GENOMIC DNA]</scope>
    <source>
        <strain evidence="1 2">DSM 13279</strain>
    </source>
</reference>
<comment type="caution">
    <text evidence="1">The sequence shown here is derived from an EMBL/GenBank/DDBJ whole genome shotgun (WGS) entry which is preliminary data.</text>
</comment>
<dbReference type="AlphaFoldDB" id="B6GEK0"/>
<dbReference type="Proteomes" id="UP000003560">
    <property type="component" value="Unassembled WGS sequence"/>
</dbReference>
<dbReference type="EMBL" id="ABXJ01000154">
    <property type="protein sequence ID" value="EEA89292.1"/>
    <property type="molecule type" value="Genomic_DNA"/>
</dbReference>
<sequence>MGVCIKTSHSSFSMYRKTHHHVFGTYGFAVVVKIPCLCAGRLGSS</sequence>
<organism evidence="1 2">
    <name type="scientific">Collinsella stercoris DSM 13279</name>
    <dbReference type="NCBI Taxonomy" id="445975"/>
    <lineage>
        <taxon>Bacteria</taxon>
        <taxon>Bacillati</taxon>
        <taxon>Actinomycetota</taxon>
        <taxon>Coriobacteriia</taxon>
        <taxon>Coriobacteriales</taxon>
        <taxon>Coriobacteriaceae</taxon>
        <taxon>Collinsella</taxon>
    </lineage>
</organism>
<accession>B6GEK0</accession>
<keyword evidence="2" id="KW-1185">Reference proteome</keyword>
<reference evidence="1 2" key="1">
    <citation type="submission" date="2008-10" db="EMBL/GenBank/DDBJ databases">
        <title>Draft genome sequence of Collinsella stercoris (DSM 13279).</title>
        <authorList>
            <person name="Sudarsanam P."/>
            <person name="Ley R."/>
            <person name="Guruge J."/>
            <person name="Turnbaugh P.J."/>
            <person name="Mahowald M."/>
            <person name="Liep D."/>
            <person name="Gordon J."/>
        </authorList>
    </citation>
    <scope>NUCLEOTIDE SEQUENCE [LARGE SCALE GENOMIC DNA]</scope>
    <source>
        <strain evidence="1 2">DSM 13279</strain>
    </source>
</reference>
<evidence type="ECO:0000313" key="2">
    <source>
        <dbReference type="Proteomes" id="UP000003560"/>
    </source>
</evidence>
<dbReference type="HOGENOM" id="CLU_3198498_0_0_11"/>